<evidence type="ECO:0000313" key="2">
    <source>
        <dbReference type="EMBL" id="GAA0466265.1"/>
    </source>
</evidence>
<sequence>MASRQLIIPGGLLLGMGIGMIFGESGAGMFIGLGLGLLVSAFLAFSSKKSENDLERRVAELEKQQLDYKEEETNI</sequence>
<reference evidence="2 3" key="1">
    <citation type="journal article" date="2019" name="Int. J. Syst. Evol. Microbiol.">
        <title>The Global Catalogue of Microorganisms (GCM) 10K type strain sequencing project: providing services to taxonomists for standard genome sequencing and annotation.</title>
        <authorList>
            <consortium name="The Broad Institute Genomics Platform"/>
            <consortium name="The Broad Institute Genome Sequencing Center for Infectious Disease"/>
            <person name="Wu L."/>
            <person name="Ma J."/>
        </authorList>
    </citation>
    <scope>NUCLEOTIDE SEQUENCE [LARGE SCALE GENOMIC DNA]</scope>
    <source>
        <strain evidence="2 3">JCM 14193</strain>
    </source>
</reference>
<keyword evidence="1" id="KW-1133">Transmembrane helix</keyword>
<dbReference type="RefSeq" id="WP_343783667.1">
    <property type="nucleotide sequence ID" value="NZ_BAAACZ010000018.1"/>
</dbReference>
<keyword evidence="1" id="KW-0472">Membrane</keyword>
<feature type="transmembrane region" description="Helical" evidence="1">
    <location>
        <begin position="29"/>
        <end position="47"/>
    </location>
</feature>
<proteinExistence type="predicted"/>
<feature type="transmembrane region" description="Helical" evidence="1">
    <location>
        <begin position="7"/>
        <end position="23"/>
    </location>
</feature>
<accession>A0ABN1A2X6</accession>
<keyword evidence="3" id="KW-1185">Reference proteome</keyword>
<organism evidence="2 3">
    <name type="scientific">Alkalibacillus silvisoli</name>
    <dbReference type="NCBI Taxonomy" id="392823"/>
    <lineage>
        <taxon>Bacteria</taxon>
        <taxon>Bacillati</taxon>
        <taxon>Bacillota</taxon>
        <taxon>Bacilli</taxon>
        <taxon>Bacillales</taxon>
        <taxon>Bacillaceae</taxon>
        <taxon>Alkalibacillus</taxon>
    </lineage>
</organism>
<evidence type="ECO:0000256" key="1">
    <source>
        <dbReference type="SAM" id="Phobius"/>
    </source>
</evidence>
<evidence type="ECO:0000313" key="3">
    <source>
        <dbReference type="Proteomes" id="UP001500740"/>
    </source>
</evidence>
<dbReference type="Proteomes" id="UP001500740">
    <property type="component" value="Unassembled WGS sequence"/>
</dbReference>
<name>A0ABN1A2X6_9BACI</name>
<dbReference type="EMBL" id="BAAACZ010000018">
    <property type="protein sequence ID" value="GAA0466265.1"/>
    <property type="molecule type" value="Genomic_DNA"/>
</dbReference>
<protein>
    <submittedName>
        <fullName evidence="2">Uncharacterized protein</fullName>
    </submittedName>
</protein>
<comment type="caution">
    <text evidence="2">The sequence shown here is derived from an EMBL/GenBank/DDBJ whole genome shotgun (WGS) entry which is preliminary data.</text>
</comment>
<gene>
    <name evidence="2" type="ORF">GCM10008935_22700</name>
</gene>
<keyword evidence="1" id="KW-0812">Transmembrane</keyword>